<evidence type="ECO:0000313" key="4">
    <source>
        <dbReference type="EMBL" id="KAF7031763.1"/>
    </source>
</evidence>
<dbReference type="SMART" id="SM00443">
    <property type="entry name" value="G_patch"/>
    <property type="match status" value="1"/>
</dbReference>
<comment type="caution">
    <text evidence="4">The sequence shown here is derived from an EMBL/GenBank/DDBJ whole genome shotgun (WGS) entry which is preliminary data.</text>
</comment>
<feature type="region of interest" description="Disordered" evidence="2">
    <location>
        <begin position="90"/>
        <end position="115"/>
    </location>
</feature>
<comment type="similarity">
    <text evidence="1">Belongs to the TFP11/STIP family.</text>
</comment>
<evidence type="ECO:0000256" key="1">
    <source>
        <dbReference type="ARBA" id="ARBA00010900"/>
    </source>
</evidence>
<dbReference type="PROSITE" id="PS50174">
    <property type="entry name" value="G_PATCH"/>
    <property type="match status" value="1"/>
</dbReference>
<dbReference type="Proteomes" id="UP000815260">
    <property type="component" value="Chromosome 3B"/>
</dbReference>
<dbReference type="InterPro" id="IPR045211">
    <property type="entry name" value="TFP11/STIP/Ntr1"/>
</dbReference>
<dbReference type="STRING" id="4565.A0A077RXK9"/>
<feature type="domain" description="G-patch" evidence="3">
    <location>
        <begin position="53"/>
        <end position="103"/>
    </location>
</feature>
<evidence type="ECO:0000256" key="2">
    <source>
        <dbReference type="SAM" id="MobiDB-lite"/>
    </source>
</evidence>
<dbReference type="OMA" id="APANDEW"/>
<dbReference type="PANTHER" id="PTHR23329:SF16">
    <property type="entry name" value="G-PATCH DOMAIN-CONTAINING PROTEIN"/>
    <property type="match status" value="1"/>
</dbReference>
<reference evidence="4" key="2">
    <citation type="submission" date="2020-03" db="EMBL/GenBank/DDBJ databases">
        <title>The second near-complete assembly of the hexaploid bread wheat (Triticum aestivum) genome.</title>
        <authorList>
            <person name="Zimin A.V."/>
            <person name="Puiu D."/>
            <person name="Shumante A."/>
            <person name="Alonge M."/>
            <person name="Salzberg S.L."/>
        </authorList>
    </citation>
    <scope>NUCLEOTIDE SEQUENCE</scope>
    <source>
        <tissue evidence="4">Leaf</tissue>
    </source>
</reference>
<name>A0A3B6FWL3_WHEAT</name>
<dbReference type="PANTHER" id="PTHR23329">
    <property type="entry name" value="TUFTELIN-INTERACTING PROTEIN 11-RELATED"/>
    <property type="match status" value="1"/>
</dbReference>
<proteinExistence type="inferred from homology"/>
<dbReference type="Pfam" id="PF07842">
    <property type="entry name" value="GCFC"/>
    <property type="match status" value="1"/>
</dbReference>
<dbReference type="EMBL" id="CM022218">
    <property type="protein sequence ID" value="KAF7031763.1"/>
    <property type="molecule type" value="Genomic_DNA"/>
</dbReference>
<evidence type="ECO:0000259" key="3">
    <source>
        <dbReference type="PROSITE" id="PS50174"/>
    </source>
</evidence>
<dbReference type="InterPro" id="IPR000467">
    <property type="entry name" value="G_patch_dom"/>
</dbReference>
<sequence>MFFGGCTRRSFRLLGSLCMAILEPTIHVPTLLLDGSDSGENKPSDLSGSFVFPSRAVANMMRRWNYQEGSGLGAQGQGIVVPIQAGGGRARRRPKAGLGYREKPYDNGLDVPPPPPLEECRELEDALRALRLEAECREKILVLLRDMRLQEPDNNVETADALTAIVGSKKKKGRHGKRVPGTLKSRLPSSATSYIIEQVITPRMAVDVREWIPSWDPDCHDWLRPLIPLIGHLPESLYGAVESKIGGGDYEVVSPWKEYLSPAQWDTFSKRHILPKLALLVRGMRITPPKQTDSSFRAVMLWAPLLHAQDVVSILEAEQFFDKWEGALEHWLQAGAAKPSFGEATAWCAGWKKLFTPELLANKRVLAHLEAGLDIVDRAMQDLDGLF</sequence>
<organism evidence="4">
    <name type="scientific">Triticum aestivum</name>
    <name type="common">Wheat</name>
    <dbReference type="NCBI Taxonomy" id="4565"/>
    <lineage>
        <taxon>Eukaryota</taxon>
        <taxon>Viridiplantae</taxon>
        <taxon>Streptophyta</taxon>
        <taxon>Embryophyta</taxon>
        <taxon>Tracheophyta</taxon>
        <taxon>Spermatophyta</taxon>
        <taxon>Magnoliopsida</taxon>
        <taxon>Liliopsida</taxon>
        <taxon>Poales</taxon>
        <taxon>Poaceae</taxon>
        <taxon>BOP clade</taxon>
        <taxon>Pooideae</taxon>
        <taxon>Triticodae</taxon>
        <taxon>Triticeae</taxon>
        <taxon>Triticinae</taxon>
        <taxon>Triticum</taxon>
    </lineage>
</organism>
<dbReference type="Pfam" id="PF01585">
    <property type="entry name" value="G-patch"/>
    <property type="match status" value="1"/>
</dbReference>
<reference evidence="4" key="1">
    <citation type="journal article" date="2017" name="Gigascience">
        <title>The first near-complete assembly of the hexaploid bread wheat genome, Triticum aestivum.</title>
        <authorList>
            <person name="Zimin A.V."/>
            <person name="Puiu D."/>
            <person name="Hall R."/>
            <person name="Kingan S."/>
            <person name="Clavijo B.J."/>
            <person name="Salzberg S.L."/>
        </authorList>
    </citation>
    <scope>NUCLEOTIDE SEQUENCE</scope>
    <source>
        <tissue evidence="4">Leaf</tissue>
    </source>
</reference>
<accession>A0A3B6FWL3</accession>
<protein>
    <recommendedName>
        <fullName evidence="3">G-patch domain-containing protein</fullName>
    </recommendedName>
</protein>
<dbReference type="InterPro" id="IPR022783">
    <property type="entry name" value="GCFC_dom"/>
</dbReference>
<gene>
    <name evidence="4" type="ORF">CFC21_043041</name>
</gene>